<dbReference type="EnsemblMetazoa" id="XM_038219813.1">
    <property type="protein sequence ID" value="XP_038075741.1"/>
    <property type="gene ID" value="LOC119743417"/>
</dbReference>
<dbReference type="RefSeq" id="XP_038075741.1">
    <property type="nucleotide sequence ID" value="XM_038219813.1"/>
</dbReference>
<evidence type="ECO:0000256" key="4">
    <source>
        <dbReference type="ARBA" id="ARBA00022825"/>
    </source>
</evidence>
<keyword evidence="3 6" id="KW-0378">Hydrolase</keyword>
<keyword evidence="10" id="KW-1185">Reference proteome</keyword>
<evidence type="ECO:0000313" key="9">
    <source>
        <dbReference type="EnsemblMetazoa" id="XP_038075741.1"/>
    </source>
</evidence>
<evidence type="ECO:0000256" key="6">
    <source>
        <dbReference type="RuleBase" id="RU368024"/>
    </source>
</evidence>
<dbReference type="GO" id="GO:0005794">
    <property type="term" value="C:Golgi apparatus"/>
    <property type="evidence" value="ECO:0007669"/>
    <property type="project" value="TreeGrafter"/>
</dbReference>
<dbReference type="FunFam" id="3.40.50.1820:FF:000050">
    <property type="entry name" value="prolyl endopeptidase-like isoform X2"/>
    <property type="match status" value="1"/>
</dbReference>
<dbReference type="InterPro" id="IPR023302">
    <property type="entry name" value="Pept_S9A_N"/>
</dbReference>
<dbReference type="GeneID" id="119743417"/>
<evidence type="ECO:0000256" key="1">
    <source>
        <dbReference type="ARBA" id="ARBA00005228"/>
    </source>
</evidence>
<feature type="domain" description="Peptidase S9A N-terminal" evidence="8">
    <location>
        <begin position="54"/>
        <end position="455"/>
    </location>
</feature>
<reference evidence="9" key="1">
    <citation type="submission" date="2022-11" db="UniProtKB">
        <authorList>
            <consortium name="EnsemblMetazoa"/>
        </authorList>
    </citation>
    <scope>IDENTIFICATION</scope>
</reference>
<evidence type="ECO:0000313" key="10">
    <source>
        <dbReference type="Proteomes" id="UP000887568"/>
    </source>
</evidence>
<keyword evidence="2 6" id="KW-0645">Protease</keyword>
<evidence type="ECO:0000259" key="7">
    <source>
        <dbReference type="Pfam" id="PF00326"/>
    </source>
</evidence>
<dbReference type="Gene3D" id="2.130.10.120">
    <property type="entry name" value="Prolyl oligopeptidase, N-terminal domain"/>
    <property type="match status" value="1"/>
</dbReference>
<evidence type="ECO:0000259" key="8">
    <source>
        <dbReference type="Pfam" id="PF02897"/>
    </source>
</evidence>
<dbReference type="Proteomes" id="UP000887568">
    <property type="component" value="Unplaced"/>
</dbReference>
<dbReference type="SUPFAM" id="SSF53474">
    <property type="entry name" value="alpha/beta-Hydrolases"/>
    <property type="match status" value="1"/>
</dbReference>
<comment type="similarity">
    <text evidence="1 6">Belongs to the peptidase S9A family.</text>
</comment>
<organism evidence="9 10">
    <name type="scientific">Patiria miniata</name>
    <name type="common">Bat star</name>
    <name type="synonym">Asterina miniata</name>
    <dbReference type="NCBI Taxonomy" id="46514"/>
    <lineage>
        <taxon>Eukaryota</taxon>
        <taxon>Metazoa</taxon>
        <taxon>Echinodermata</taxon>
        <taxon>Eleutherozoa</taxon>
        <taxon>Asterozoa</taxon>
        <taxon>Asteroidea</taxon>
        <taxon>Valvatacea</taxon>
        <taxon>Valvatida</taxon>
        <taxon>Asterinidae</taxon>
        <taxon>Patiria</taxon>
    </lineage>
</organism>
<protein>
    <recommendedName>
        <fullName evidence="6">Prolyl endopeptidase</fullName>
        <ecNumber evidence="6">3.4.21.-</ecNumber>
    </recommendedName>
</protein>
<dbReference type="EC" id="3.4.21.-" evidence="6"/>
<evidence type="ECO:0000256" key="5">
    <source>
        <dbReference type="ARBA" id="ARBA00045448"/>
    </source>
</evidence>
<dbReference type="AlphaFoldDB" id="A0A914BIS4"/>
<dbReference type="InterPro" id="IPR002470">
    <property type="entry name" value="Peptidase_S9A"/>
</dbReference>
<dbReference type="PANTHER" id="PTHR11757:SF19">
    <property type="entry name" value="PROLYL ENDOPEPTIDASE-LIKE"/>
    <property type="match status" value="1"/>
</dbReference>
<dbReference type="OrthoDB" id="248387at2759"/>
<dbReference type="GO" id="GO:0005856">
    <property type="term" value="C:cytoskeleton"/>
    <property type="evidence" value="ECO:0007669"/>
    <property type="project" value="TreeGrafter"/>
</dbReference>
<dbReference type="InterPro" id="IPR001375">
    <property type="entry name" value="Peptidase_S9_cat"/>
</dbReference>
<dbReference type="PANTHER" id="PTHR11757">
    <property type="entry name" value="PROTEASE FAMILY S9A OLIGOPEPTIDASE"/>
    <property type="match status" value="1"/>
</dbReference>
<dbReference type="PRINTS" id="PR00862">
    <property type="entry name" value="PROLIGOPTASE"/>
</dbReference>
<dbReference type="InterPro" id="IPR029058">
    <property type="entry name" value="AB_hydrolase_fold"/>
</dbReference>
<dbReference type="OMA" id="NGYWYIT"/>
<dbReference type="Gene3D" id="3.40.50.1820">
    <property type="entry name" value="alpha/beta hydrolase"/>
    <property type="match status" value="1"/>
</dbReference>
<dbReference type="GO" id="GO:0006508">
    <property type="term" value="P:proteolysis"/>
    <property type="evidence" value="ECO:0007669"/>
    <property type="project" value="UniProtKB-KW"/>
</dbReference>
<proteinExistence type="inferred from homology"/>
<name>A0A914BIS4_PATMI</name>
<dbReference type="GO" id="GO:0004252">
    <property type="term" value="F:serine-type endopeptidase activity"/>
    <property type="evidence" value="ECO:0007669"/>
    <property type="project" value="UniProtKB-UniRule"/>
</dbReference>
<dbReference type="Pfam" id="PF00326">
    <property type="entry name" value="Peptidase_S9"/>
    <property type="match status" value="1"/>
</dbReference>
<dbReference type="SUPFAM" id="SSF50993">
    <property type="entry name" value="Peptidase/esterase 'gauge' domain"/>
    <property type="match status" value="1"/>
</dbReference>
<accession>A0A914BIS4</accession>
<comment type="function">
    <text evidence="5">Serine peptidase whose precise substrate specificity remains unclear. Does not cleave peptides after a arginine or lysine residue. Regulates trans-Golgi network morphology and sorting by regulating the membrane binding of the AP-1 complex. May play a role in the regulation of synaptic vesicle exocytosis.</text>
</comment>
<dbReference type="Pfam" id="PF02897">
    <property type="entry name" value="Peptidase_S9_N"/>
    <property type="match status" value="1"/>
</dbReference>
<evidence type="ECO:0000256" key="2">
    <source>
        <dbReference type="ARBA" id="ARBA00022670"/>
    </source>
</evidence>
<evidence type="ECO:0000256" key="3">
    <source>
        <dbReference type="ARBA" id="ARBA00022801"/>
    </source>
</evidence>
<keyword evidence="4 6" id="KW-0720">Serine protease</keyword>
<dbReference type="CTD" id="9581"/>
<feature type="domain" description="Peptidase S9 prolyl oligopeptidase catalytic" evidence="7">
    <location>
        <begin position="533"/>
        <end position="752"/>
    </location>
</feature>
<dbReference type="InterPro" id="IPR051543">
    <property type="entry name" value="Serine_Peptidase_S9A"/>
</dbReference>
<sequence>MKALWRFFCPWMPCNHQLVHLQGLGRQSHQFPRWRLVRCCSSSSKEPGSFIWPAAKRQARQTVHHGQKLVDHYTWMQAGLTQDVQNYIDQESRMVETLTHETQDFQSWIMRQLEDLENESKTTEMPTVMNGVVYFRRFESDSWHYYRRQTMGNSNTDTAEHILDTASLTELYGYPVVLSTVTISPDQNYMAFVVETSASDTYDAHIFQLGKNGAEFVDRLNNILSVEFAHHGVLYYTRMKGLRAGHVWKHQVGQDVSQDKMILEEPDEKYFVDLSHTKDRRYITINLNSTTTSEVHLLDSLDPDAAASLVCPRQAGVQYFVEHCQGLLYVLTNAGDDNDGEYRLVACPVSEPGNLRSLTSPGCRIIYAPGKTWHIQDMDVFTDHCVLCAMAGTLPRIVVIPADAKKRPTIVEVPREFCQITPGPNATCAAHDFQFSLSSPVHPTTNYCHEIKNTSYLKVILNNSEDGEVKRRSGGSVKRTVGRKICTRLEAVSKDGTLVPITVFHSDNVKPLSGSNPMLVCSYGAYGVRLDMSYNQQTAVLVELGWVVAYCHVRGGGDLGVHWHHAGRALNKIKSFEDLEACLSTLHQAGYSQPTLTALHGISAGGLLVAAVCNRAPQLIKAAVLEVPYVDVLSTMLDPTLPLTQQETEEWGDPLNDPEAFDYIKSYCPYQNIACQDYPSMLVTTSLADTRVPVWIPLKYVAKLRHMMSSSSHVHNSLHLWVHEESGHFGQFGEADISKQVAVQIAFLYTSMGLCMN</sequence>